<dbReference type="OrthoDB" id="8436659at2"/>
<dbReference type="EMBL" id="QWDD01000001">
    <property type="protein sequence ID" value="RNJ51505.1"/>
    <property type="molecule type" value="Genomic_DNA"/>
</dbReference>
<evidence type="ECO:0000313" key="1">
    <source>
        <dbReference type="EMBL" id="RNJ51505.1"/>
    </source>
</evidence>
<dbReference type="Pfam" id="PF13365">
    <property type="entry name" value="Trypsin_2"/>
    <property type="match status" value="1"/>
</dbReference>
<evidence type="ECO:0000313" key="2">
    <source>
        <dbReference type="Proteomes" id="UP000268623"/>
    </source>
</evidence>
<dbReference type="GO" id="GO:0008233">
    <property type="term" value="F:peptidase activity"/>
    <property type="evidence" value="ECO:0007669"/>
    <property type="project" value="UniProtKB-KW"/>
</dbReference>
<reference evidence="1 2" key="1">
    <citation type="submission" date="2018-08" db="EMBL/GenBank/DDBJ databases">
        <title>Genome sequence of Methylocystis hirsuta CSC1, a methanotroph able to accumulate PHAs.</title>
        <authorList>
            <person name="Bordel S."/>
            <person name="Rodriguez E."/>
            <person name="Gancedo J."/>
            <person name="Munoz R."/>
        </authorList>
    </citation>
    <scope>NUCLEOTIDE SEQUENCE [LARGE SCALE GENOMIC DNA]</scope>
    <source>
        <strain evidence="1 2">CSC1</strain>
    </source>
</reference>
<name>A0A3M9XUI9_9HYPH</name>
<dbReference type="GO" id="GO:0006508">
    <property type="term" value="P:proteolysis"/>
    <property type="evidence" value="ECO:0007669"/>
    <property type="project" value="UniProtKB-KW"/>
</dbReference>
<comment type="caution">
    <text evidence="1">The sequence shown here is derived from an EMBL/GenBank/DDBJ whole genome shotgun (WGS) entry which is preliminary data.</text>
</comment>
<keyword evidence="2" id="KW-1185">Reference proteome</keyword>
<accession>A0A3M9XUI9</accession>
<sequence>MPKPLAPMYSPARRHRLFTPANLRSSALPAALVMLMLLGATLARIGAQTGHAALYAADRRQAMTEADASRFAGAGVLMCYSDFGTLERAAAAWLIGTHDLVVMNAHNFVDRRLAPTHPVTNCFFRIAGGDYYFDEDSLRIGASVESKALHITDDWALLRLLQPTPQTVKPQPAPDASDIATGARFKVVMVLPAGHSNSRLAATTESCDVYRVDEPSEGHTRRVRHDCNDGYGGSGSGLFTEDGRLIAMHSASLDMNQKRPFDIETHFGSALLFEGELAEAIRDAASKPR</sequence>
<dbReference type="SUPFAM" id="SSF50494">
    <property type="entry name" value="Trypsin-like serine proteases"/>
    <property type="match status" value="1"/>
</dbReference>
<proteinExistence type="predicted"/>
<dbReference type="Proteomes" id="UP000268623">
    <property type="component" value="Unassembled WGS sequence"/>
</dbReference>
<keyword evidence="1" id="KW-0645">Protease</keyword>
<protein>
    <submittedName>
        <fullName evidence="1">Serine protease</fullName>
    </submittedName>
</protein>
<dbReference type="InterPro" id="IPR009003">
    <property type="entry name" value="Peptidase_S1_PA"/>
</dbReference>
<gene>
    <name evidence="1" type="ORF">D1O30_03775</name>
</gene>
<organism evidence="1 2">
    <name type="scientific">Methylocystis hirsuta</name>
    <dbReference type="NCBI Taxonomy" id="369798"/>
    <lineage>
        <taxon>Bacteria</taxon>
        <taxon>Pseudomonadati</taxon>
        <taxon>Pseudomonadota</taxon>
        <taxon>Alphaproteobacteria</taxon>
        <taxon>Hyphomicrobiales</taxon>
        <taxon>Methylocystaceae</taxon>
        <taxon>Methylocystis</taxon>
    </lineage>
</organism>
<keyword evidence="1" id="KW-0378">Hydrolase</keyword>
<dbReference type="AlphaFoldDB" id="A0A3M9XUI9"/>
<dbReference type="RefSeq" id="WP_123177369.1">
    <property type="nucleotide sequence ID" value="NZ_QWDD01000001.1"/>
</dbReference>